<gene>
    <name evidence="3" type="ORF">AW11_02914</name>
</gene>
<dbReference type="InterPro" id="IPR011010">
    <property type="entry name" value="DNA_brk_join_enz"/>
</dbReference>
<dbReference type="Pfam" id="PF00589">
    <property type="entry name" value="Phage_integrase"/>
    <property type="match status" value="1"/>
</dbReference>
<sequence>MELAAVTAQRRGDIAAMTFGAVKDGRLLVAQQKSGGSTKVSIPLSLRLTEIGWTVGDVIGRCRDAAVSRYLVHHSSAVGRARSGDKIRDMTIGQAFAEARDAAGVSVAGKTPPTFHEIRSLSLRLYDEQGVNTQALAGHKSADMTSVYRDVRGDEWIMVEAK</sequence>
<feature type="domain" description="Tyr recombinase" evidence="2">
    <location>
        <begin position="1"/>
        <end position="152"/>
    </location>
</feature>
<keyword evidence="1" id="KW-0233">DNA recombination</keyword>
<dbReference type="Proteomes" id="UP000022141">
    <property type="component" value="Unassembled WGS sequence"/>
</dbReference>
<evidence type="ECO:0000313" key="4">
    <source>
        <dbReference type="Proteomes" id="UP000022141"/>
    </source>
</evidence>
<protein>
    <submittedName>
        <fullName evidence="3">Phage integrase family protein</fullName>
    </submittedName>
</protein>
<reference evidence="3" key="1">
    <citation type="submission" date="2014-02" db="EMBL/GenBank/DDBJ databases">
        <title>Expanding our view of genomic diversity in Candidatus Accumulibacter clades.</title>
        <authorList>
            <person name="Skennerton C.T."/>
            <person name="Barr J.J."/>
            <person name="Slater F.R."/>
            <person name="Bond P.L."/>
            <person name="Tyson G.W."/>
        </authorList>
    </citation>
    <scope>NUCLEOTIDE SEQUENCE [LARGE SCALE GENOMIC DNA]</scope>
</reference>
<dbReference type="AlphaFoldDB" id="A0A011R6J0"/>
<dbReference type="GO" id="GO:0003677">
    <property type="term" value="F:DNA binding"/>
    <property type="evidence" value="ECO:0007669"/>
    <property type="project" value="InterPro"/>
</dbReference>
<comment type="caution">
    <text evidence="3">The sequence shown here is derived from an EMBL/GenBank/DDBJ whole genome shotgun (WGS) entry which is preliminary data.</text>
</comment>
<dbReference type="GO" id="GO:0006310">
    <property type="term" value="P:DNA recombination"/>
    <property type="evidence" value="ECO:0007669"/>
    <property type="project" value="UniProtKB-KW"/>
</dbReference>
<dbReference type="SUPFAM" id="SSF56349">
    <property type="entry name" value="DNA breaking-rejoining enzymes"/>
    <property type="match status" value="1"/>
</dbReference>
<dbReference type="PATRIC" id="fig|1454004.3.peg.3008"/>
<dbReference type="GO" id="GO:0015074">
    <property type="term" value="P:DNA integration"/>
    <property type="evidence" value="ECO:0007669"/>
    <property type="project" value="InterPro"/>
</dbReference>
<evidence type="ECO:0000259" key="2">
    <source>
        <dbReference type="Pfam" id="PF00589"/>
    </source>
</evidence>
<dbReference type="EMBL" id="JEMY01000041">
    <property type="protein sequence ID" value="EXI86744.1"/>
    <property type="molecule type" value="Genomic_DNA"/>
</dbReference>
<dbReference type="Gene3D" id="1.10.443.10">
    <property type="entry name" value="Intergrase catalytic core"/>
    <property type="match status" value="1"/>
</dbReference>
<dbReference type="STRING" id="1454004.AW11_02914"/>
<dbReference type="InterPro" id="IPR013762">
    <property type="entry name" value="Integrase-like_cat_sf"/>
</dbReference>
<proteinExistence type="predicted"/>
<name>A0A011R6J0_ACCRE</name>
<evidence type="ECO:0000313" key="3">
    <source>
        <dbReference type="EMBL" id="EXI86744.1"/>
    </source>
</evidence>
<accession>A0A011R6J0</accession>
<keyword evidence="4" id="KW-1185">Reference proteome</keyword>
<organism evidence="3 4">
    <name type="scientific">Accumulibacter regalis</name>
    <dbReference type="NCBI Taxonomy" id="522306"/>
    <lineage>
        <taxon>Bacteria</taxon>
        <taxon>Pseudomonadati</taxon>
        <taxon>Pseudomonadota</taxon>
        <taxon>Betaproteobacteria</taxon>
        <taxon>Candidatus Accumulibacter</taxon>
    </lineage>
</organism>
<dbReference type="InterPro" id="IPR002104">
    <property type="entry name" value="Integrase_catalytic"/>
</dbReference>
<evidence type="ECO:0000256" key="1">
    <source>
        <dbReference type="ARBA" id="ARBA00023172"/>
    </source>
</evidence>
<dbReference type="eggNOG" id="COG0582">
    <property type="taxonomic scope" value="Bacteria"/>
</dbReference>